<comment type="caution">
    <text evidence="6">The sequence shown here is derived from an EMBL/GenBank/DDBJ whole genome shotgun (WGS) entry which is preliminary data.</text>
</comment>
<evidence type="ECO:0000256" key="3">
    <source>
        <dbReference type="ARBA" id="ARBA00022777"/>
    </source>
</evidence>
<dbReference type="Pfam" id="PF00609">
    <property type="entry name" value="DAGK_acc"/>
    <property type="match status" value="1"/>
</dbReference>
<dbReference type="GO" id="GO:0016020">
    <property type="term" value="C:membrane"/>
    <property type="evidence" value="ECO:0007669"/>
    <property type="project" value="TreeGrafter"/>
</dbReference>
<evidence type="ECO:0000313" key="6">
    <source>
        <dbReference type="EMBL" id="KAF0301511.1"/>
    </source>
</evidence>
<evidence type="ECO:0000313" key="7">
    <source>
        <dbReference type="Proteomes" id="UP000440578"/>
    </source>
</evidence>
<reference evidence="6 7" key="1">
    <citation type="submission" date="2019-07" db="EMBL/GenBank/DDBJ databases">
        <title>Draft genome assembly of a fouling barnacle, Amphibalanus amphitrite (Darwin, 1854): The first reference genome for Thecostraca.</title>
        <authorList>
            <person name="Kim W."/>
        </authorList>
    </citation>
    <scope>NUCLEOTIDE SEQUENCE [LARGE SCALE GENOMIC DNA]</scope>
    <source>
        <strain evidence="6">SNU_AA5</strain>
        <tissue evidence="6">Soma without cirri and trophi</tissue>
    </source>
</reference>
<dbReference type="OrthoDB" id="242257at2759"/>
<keyword evidence="2" id="KW-0547">Nucleotide-binding</keyword>
<keyword evidence="7" id="KW-1185">Reference proteome</keyword>
<sequence>MVQLDPVRHVHLPGSTVRMTNYVSLGVDALVTLNFHKTRESPHYLWSSRLVNKLIYFCYGTKDVLERECQHLQQKLTLKMDGREVELPDIEALVVQNIATWGAGVRPWELGQGAGAAGVQRPDDGLLEVFCVYSSFHIAQMQVGLSEPLRLGQARSVEISLRSKVPMQLDGEPWEQGPCVIRVSHHNQARMLRMSRA</sequence>
<evidence type="ECO:0000256" key="2">
    <source>
        <dbReference type="ARBA" id="ARBA00022741"/>
    </source>
</evidence>
<dbReference type="SUPFAM" id="SSF111331">
    <property type="entry name" value="NAD kinase/diacylglycerol kinase-like"/>
    <property type="match status" value="1"/>
</dbReference>
<dbReference type="AlphaFoldDB" id="A0A6A4WHV8"/>
<keyword evidence="4" id="KW-0067">ATP-binding</keyword>
<dbReference type="SMART" id="SM00045">
    <property type="entry name" value="DAGKa"/>
    <property type="match status" value="1"/>
</dbReference>
<dbReference type="EMBL" id="VIIS01001159">
    <property type="protein sequence ID" value="KAF0301511.1"/>
    <property type="molecule type" value="Genomic_DNA"/>
</dbReference>
<dbReference type="FunFam" id="2.60.200.40:FF:000019">
    <property type="entry name" value="Diacylglycerol kinase"/>
    <property type="match status" value="1"/>
</dbReference>
<evidence type="ECO:0000259" key="5">
    <source>
        <dbReference type="SMART" id="SM00045"/>
    </source>
</evidence>
<protein>
    <submittedName>
        <fullName evidence="6">Diacylglycerol kinase epsilon</fullName>
    </submittedName>
</protein>
<organism evidence="6 7">
    <name type="scientific">Amphibalanus amphitrite</name>
    <name type="common">Striped barnacle</name>
    <name type="synonym">Balanus amphitrite</name>
    <dbReference type="NCBI Taxonomy" id="1232801"/>
    <lineage>
        <taxon>Eukaryota</taxon>
        <taxon>Metazoa</taxon>
        <taxon>Ecdysozoa</taxon>
        <taxon>Arthropoda</taxon>
        <taxon>Crustacea</taxon>
        <taxon>Multicrustacea</taxon>
        <taxon>Cirripedia</taxon>
        <taxon>Thoracica</taxon>
        <taxon>Thoracicalcarea</taxon>
        <taxon>Balanomorpha</taxon>
        <taxon>Balanoidea</taxon>
        <taxon>Balanidae</taxon>
        <taxon>Amphibalaninae</taxon>
        <taxon>Amphibalanus</taxon>
    </lineage>
</organism>
<evidence type="ECO:0000256" key="1">
    <source>
        <dbReference type="ARBA" id="ARBA00022679"/>
    </source>
</evidence>
<dbReference type="Gene3D" id="2.60.200.40">
    <property type="match status" value="1"/>
</dbReference>
<dbReference type="PANTHER" id="PTHR11255:SF118">
    <property type="entry name" value="DIACYLGLYCEROL KINASE EPSILON"/>
    <property type="match status" value="1"/>
</dbReference>
<keyword evidence="1" id="KW-0808">Transferase</keyword>
<dbReference type="Proteomes" id="UP000440578">
    <property type="component" value="Unassembled WGS sequence"/>
</dbReference>
<dbReference type="PANTHER" id="PTHR11255">
    <property type="entry name" value="DIACYLGLYCEROL KINASE"/>
    <property type="match status" value="1"/>
</dbReference>
<evidence type="ECO:0000256" key="4">
    <source>
        <dbReference type="ARBA" id="ARBA00022840"/>
    </source>
</evidence>
<proteinExistence type="predicted"/>
<dbReference type="GO" id="GO:0005524">
    <property type="term" value="F:ATP binding"/>
    <property type="evidence" value="ECO:0007669"/>
    <property type="project" value="UniProtKB-KW"/>
</dbReference>
<gene>
    <name evidence="6" type="primary">Dgke</name>
    <name evidence="6" type="ORF">FJT64_003135</name>
</gene>
<dbReference type="InterPro" id="IPR016064">
    <property type="entry name" value="NAD/diacylglycerol_kinase_sf"/>
</dbReference>
<name>A0A6A4WHV8_AMPAM</name>
<dbReference type="InterPro" id="IPR037607">
    <property type="entry name" value="DGK"/>
</dbReference>
<feature type="domain" description="Diacylglycerol kinase accessory" evidence="5">
    <location>
        <begin position="18"/>
        <end position="173"/>
    </location>
</feature>
<dbReference type="GO" id="GO:0007200">
    <property type="term" value="P:phospholipase C-activating G protein-coupled receptor signaling pathway"/>
    <property type="evidence" value="ECO:0007669"/>
    <property type="project" value="InterPro"/>
</dbReference>
<accession>A0A6A4WHV8</accession>
<dbReference type="GO" id="GO:0004143">
    <property type="term" value="F:ATP-dependent diacylglycerol kinase activity"/>
    <property type="evidence" value="ECO:0007669"/>
    <property type="project" value="InterPro"/>
</dbReference>
<keyword evidence="3 6" id="KW-0418">Kinase</keyword>
<dbReference type="InterPro" id="IPR000756">
    <property type="entry name" value="Diacylglycerol_kin_accessory"/>
</dbReference>